<evidence type="ECO:0000313" key="2">
    <source>
        <dbReference type="Proteomes" id="UP000015106"/>
    </source>
</evidence>
<dbReference type="AlphaFoldDB" id="A0A8R7UWF4"/>
<accession>A0A8R7UWF4</accession>
<reference evidence="2" key="1">
    <citation type="journal article" date="2013" name="Nature">
        <title>Draft genome of the wheat A-genome progenitor Triticum urartu.</title>
        <authorList>
            <person name="Ling H.Q."/>
            <person name="Zhao S."/>
            <person name="Liu D."/>
            <person name="Wang J."/>
            <person name="Sun H."/>
            <person name="Zhang C."/>
            <person name="Fan H."/>
            <person name="Li D."/>
            <person name="Dong L."/>
            <person name="Tao Y."/>
            <person name="Gao C."/>
            <person name="Wu H."/>
            <person name="Li Y."/>
            <person name="Cui Y."/>
            <person name="Guo X."/>
            <person name="Zheng S."/>
            <person name="Wang B."/>
            <person name="Yu K."/>
            <person name="Liang Q."/>
            <person name="Yang W."/>
            <person name="Lou X."/>
            <person name="Chen J."/>
            <person name="Feng M."/>
            <person name="Jian J."/>
            <person name="Zhang X."/>
            <person name="Luo G."/>
            <person name="Jiang Y."/>
            <person name="Liu J."/>
            <person name="Wang Z."/>
            <person name="Sha Y."/>
            <person name="Zhang B."/>
            <person name="Wu H."/>
            <person name="Tang D."/>
            <person name="Shen Q."/>
            <person name="Xue P."/>
            <person name="Zou S."/>
            <person name="Wang X."/>
            <person name="Liu X."/>
            <person name="Wang F."/>
            <person name="Yang Y."/>
            <person name="An X."/>
            <person name="Dong Z."/>
            <person name="Zhang K."/>
            <person name="Zhang X."/>
            <person name="Luo M.C."/>
            <person name="Dvorak J."/>
            <person name="Tong Y."/>
            <person name="Wang J."/>
            <person name="Yang H."/>
            <person name="Li Z."/>
            <person name="Wang D."/>
            <person name="Zhang A."/>
            <person name="Wang J."/>
        </authorList>
    </citation>
    <scope>NUCLEOTIDE SEQUENCE</scope>
    <source>
        <strain evidence="2">cv. G1812</strain>
    </source>
</reference>
<dbReference type="EnsemblPlants" id="TuG1812G0700000175.01.T03">
    <property type="protein sequence ID" value="TuG1812G0700000175.01.T03"/>
    <property type="gene ID" value="TuG1812G0700000175.01"/>
</dbReference>
<name>A0A8R7UWF4_TRIUA</name>
<protein>
    <submittedName>
        <fullName evidence="1">Uncharacterized protein</fullName>
    </submittedName>
</protein>
<reference evidence="1" key="2">
    <citation type="submission" date="2018-03" db="EMBL/GenBank/DDBJ databases">
        <title>The Triticum urartu genome reveals the dynamic nature of wheat genome evolution.</title>
        <authorList>
            <person name="Ling H."/>
            <person name="Ma B."/>
            <person name="Shi X."/>
            <person name="Liu H."/>
            <person name="Dong L."/>
            <person name="Sun H."/>
            <person name="Cao Y."/>
            <person name="Gao Q."/>
            <person name="Zheng S."/>
            <person name="Li Y."/>
            <person name="Yu Y."/>
            <person name="Du H."/>
            <person name="Qi M."/>
            <person name="Li Y."/>
            <person name="Yu H."/>
            <person name="Cui Y."/>
            <person name="Wang N."/>
            <person name="Chen C."/>
            <person name="Wu H."/>
            <person name="Zhao Y."/>
            <person name="Zhang J."/>
            <person name="Li Y."/>
            <person name="Zhou W."/>
            <person name="Zhang B."/>
            <person name="Hu W."/>
            <person name="Eijk M."/>
            <person name="Tang J."/>
            <person name="Witsenboer H."/>
            <person name="Zhao S."/>
            <person name="Li Z."/>
            <person name="Zhang A."/>
            <person name="Wang D."/>
            <person name="Liang C."/>
        </authorList>
    </citation>
    <scope>NUCLEOTIDE SEQUENCE [LARGE SCALE GENOMIC DNA]</scope>
    <source>
        <strain evidence="1">cv. G1812</strain>
    </source>
</reference>
<dbReference type="Gramene" id="TuG1812G0700000175.01.T03">
    <property type="protein sequence ID" value="TuG1812G0700000175.01.T03"/>
    <property type="gene ID" value="TuG1812G0700000175.01"/>
</dbReference>
<dbReference type="Proteomes" id="UP000015106">
    <property type="component" value="Chromosome 7"/>
</dbReference>
<organism evidence="1 2">
    <name type="scientific">Triticum urartu</name>
    <name type="common">Red wild einkorn</name>
    <name type="synonym">Crithodium urartu</name>
    <dbReference type="NCBI Taxonomy" id="4572"/>
    <lineage>
        <taxon>Eukaryota</taxon>
        <taxon>Viridiplantae</taxon>
        <taxon>Streptophyta</taxon>
        <taxon>Embryophyta</taxon>
        <taxon>Tracheophyta</taxon>
        <taxon>Spermatophyta</taxon>
        <taxon>Magnoliopsida</taxon>
        <taxon>Liliopsida</taxon>
        <taxon>Poales</taxon>
        <taxon>Poaceae</taxon>
        <taxon>BOP clade</taxon>
        <taxon>Pooideae</taxon>
        <taxon>Triticodae</taxon>
        <taxon>Triticeae</taxon>
        <taxon>Triticinae</taxon>
        <taxon>Triticum</taxon>
    </lineage>
</organism>
<evidence type="ECO:0000313" key="1">
    <source>
        <dbReference type="EnsemblPlants" id="TuG1812G0700000175.01.T03"/>
    </source>
</evidence>
<sequence>MKGDNQQDALQINFEQGRLCGAEWMYGEVFVMASSHPCHMEHLRSSSSTRSNSLQYNFGVLLV</sequence>
<keyword evidence="2" id="KW-1185">Reference proteome</keyword>
<proteinExistence type="predicted"/>
<reference evidence="1" key="3">
    <citation type="submission" date="2022-06" db="UniProtKB">
        <authorList>
            <consortium name="EnsemblPlants"/>
        </authorList>
    </citation>
    <scope>IDENTIFICATION</scope>
</reference>